<keyword evidence="6" id="KW-1185">Reference proteome</keyword>
<dbReference type="PANTHER" id="PTHR43046:SF14">
    <property type="entry name" value="MUTT_NUDIX FAMILY PROTEIN"/>
    <property type="match status" value="1"/>
</dbReference>
<gene>
    <name evidence="5" type="ORF">AAE961_09285</name>
    <name evidence="4" type="ORF">V7S74_09650</name>
</gene>
<name>A0ABW8T0B8_9BACT</name>
<comment type="caution">
    <text evidence="4">The sequence shown here is derived from an EMBL/GenBank/DDBJ whole genome shotgun (WGS) entry which is preliminary data.</text>
</comment>
<dbReference type="EC" id="3.6.-.-" evidence="4"/>
<dbReference type="PROSITE" id="PS51462">
    <property type="entry name" value="NUDIX"/>
    <property type="match status" value="1"/>
</dbReference>
<dbReference type="GO" id="GO:0016787">
    <property type="term" value="F:hydrolase activity"/>
    <property type="evidence" value="ECO:0007669"/>
    <property type="project" value="UniProtKB-KW"/>
</dbReference>
<dbReference type="PANTHER" id="PTHR43046">
    <property type="entry name" value="GDP-MANNOSE MANNOSYL HYDROLASE"/>
    <property type="match status" value="1"/>
</dbReference>
<evidence type="ECO:0000256" key="1">
    <source>
        <dbReference type="ARBA" id="ARBA00001946"/>
    </source>
</evidence>
<evidence type="ECO:0000313" key="4">
    <source>
        <dbReference type="EMBL" id="MFL0207008.1"/>
    </source>
</evidence>
<dbReference type="SUPFAM" id="SSF55811">
    <property type="entry name" value="Nudix"/>
    <property type="match status" value="1"/>
</dbReference>
<proteinExistence type="predicted"/>
<organism evidence="4 7">
    <name type="scientific">Aquirufa novilacunae</name>
    <dbReference type="NCBI Taxonomy" id="3139305"/>
    <lineage>
        <taxon>Bacteria</taxon>
        <taxon>Pseudomonadati</taxon>
        <taxon>Bacteroidota</taxon>
        <taxon>Cytophagia</taxon>
        <taxon>Cytophagales</taxon>
        <taxon>Flectobacillaceae</taxon>
        <taxon>Aquirufa</taxon>
    </lineage>
</organism>
<dbReference type="Proteomes" id="UP001623553">
    <property type="component" value="Unassembled WGS sequence"/>
</dbReference>
<dbReference type="Pfam" id="PF00293">
    <property type="entry name" value="NUDIX"/>
    <property type="match status" value="1"/>
</dbReference>
<evidence type="ECO:0000256" key="2">
    <source>
        <dbReference type="ARBA" id="ARBA00022801"/>
    </source>
</evidence>
<dbReference type="InterPro" id="IPR000086">
    <property type="entry name" value="NUDIX_hydrolase_dom"/>
</dbReference>
<dbReference type="Proteomes" id="UP001623559">
    <property type="component" value="Unassembled WGS sequence"/>
</dbReference>
<evidence type="ECO:0000313" key="7">
    <source>
        <dbReference type="Proteomes" id="UP001623559"/>
    </source>
</evidence>
<accession>A0ABW8T0B8</accession>
<keyword evidence="2 4" id="KW-0378">Hydrolase</keyword>
<dbReference type="Gene3D" id="3.90.79.10">
    <property type="entry name" value="Nucleoside Triphosphate Pyrophosphohydrolase"/>
    <property type="match status" value="1"/>
</dbReference>
<evidence type="ECO:0000259" key="3">
    <source>
        <dbReference type="PROSITE" id="PS51462"/>
    </source>
</evidence>
<dbReference type="EMBL" id="JBEWZF010000003">
    <property type="protein sequence ID" value="MFL0299060.1"/>
    <property type="molecule type" value="Genomic_DNA"/>
</dbReference>
<dbReference type="RefSeq" id="WP_406778551.1">
    <property type="nucleotide sequence ID" value="NZ_JBEWZF010000003.1"/>
</dbReference>
<evidence type="ECO:0000313" key="6">
    <source>
        <dbReference type="Proteomes" id="UP001623553"/>
    </source>
</evidence>
<sequence>MRIRPAALIIENNHVLFLRYDYPGGSKFALPGGNVDAGETFPVTIARECEEELGIEVEVHDLLFTGQVHATDDFSACVHVVFEGDIVGGIPQLHPGETTADDLVWVPVDKISELHIYPAMNDAILDFVHTGKKGQYVGTLKQIWL</sequence>
<comment type="cofactor">
    <cofactor evidence="1">
        <name>Mg(2+)</name>
        <dbReference type="ChEBI" id="CHEBI:18420"/>
    </cofactor>
</comment>
<dbReference type="EMBL" id="JBEWZG010000003">
    <property type="protein sequence ID" value="MFL0207008.1"/>
    <property type="molecule type" value="Genomic_DNA"/>
</dbReference>
<evidence type="ECO:0000313" key="5">
    <source>
        <dbReference type="EMBL" id="MFL0299060.1"/>
    </source>
</evidence>
<dbReference type="InterPro" id="IPR015797">
    <property type="entry name" value="NUDIX_hydrolase-like_dom_sf"/>
</dbReference>
<reference evidence="6 7" key="1">
    <citation type="submission" date="2024-07" db="EMBL/GenBank/DDBJ databases">
        <authorList>
            <person name="Pitt A."/>
            <person name="Hahn M.W."/>
        </authorList>
    </citation>
    <scope>NUCLEOTIDE SEQUENCE [LARGE SCALE GENOMIC DNA]</scope>
    <source>
        <strain evidence="4 7">2-AUSEE-184A6</strain>
        <strain evidence="5 6">2-BAHN-186B</strain>
    </source>
</reference>
<feature type="domain" description="Nudix hydrolase" evidence="3">
    <location>
        <begin position="1"/>
        <end position="130"/>
    </location>
</feature>
<protein>
    <submittedName>
        <fullName evidence="4">NUDIX hydrolase</fullName>
        <ecNumber evidence="4">3.6.-.-</ecNumber>
    </submittedName>
</protein>